<dbReference type="PANTHER" id="PTHR42928">
    <property type="entry name" value="TRICARBOXYLATE-BINDING PROTEIN"/>
    <property type="match status" value="1"/>
</dbReference>
<gene>
    <name evidence="3" type="ORF">GCM10023144_15980</name>
</gene>
<evidence type="ECO:0000256" key="2">
    <source>
        <dbReference type="SAM" id="SignalP"/>
    </source>
</evidence>
<dbReference type="Proteomes" id="UP001501671">
    <property type="component" value="Unassembled WGS sequence"/>
</dbReference>
<feature type="chain" id="PRO_5047522117" evidence="2">
    <location>
        <begin position="35"/>
        <end position="331"/>
    </location>
</feature>
<sequence>MNAHLPSQTVPARRRARLFLCAALLLPAPGLLHAQLAPDRVIRLVIPFAVGSSTDAVSRIIAPELGKRLAATVIVDNRAGANGAIGAVTVAKAAPDGLTFLVGGASVNVINPALYRSLPYDPVADLMPVARIGMSPMMLLAHPSLPFKDVAGLIDYAHKHPGKLAYGTPNSVTMVGMENFKIRAGVDILSVPYKSSPQAVTDLVANQVQVLISEFATAMPLAKAGKARVIAVTSPAPSPMLPGVPTVAEVLEGFDVTGWLGLFAPRGTSPEIISRVSSVFVEVLSLPEIRERLRILGFDAAPLDSAAFGPYFTSQLNGWKKLVHDAGIQPE</sequence>
<dbReference type="PIRSF" id="PIRSF017082">
    <property type="entry name" value="YflP"/>
    <property type="match status" value="1"/>
</dbReference>
<protein>
    <submittedName>
        <fullName evidence="3">Tripartite tricarboxylate transporter substrate binding protein</fullName>
    </submittedName>
</protein>
<evidence type="ECO:0000313" key="3">
    <source>
        <dbReference type="EMBL" id="GAA4329329.1"/>
    </source>
</evidence>
<dbReference type="RefSeq" id="WP_345248094.1">
    <property type="nucleotide sequence ID" value="NZ_BAABFO010000006.1"/>
</dbReference>
<proteinExistence type="inferred from homology"/>
<dbReference type="InterPro" id="IPR005064">
    <property type="entry name" value="BUG"/>
</dbReference>
<dbReference type="Pfam" id="PF03401">
    <property type="entry name" value="TctC"/>
    <property type="match status" value="1"/>
</dbReference>
<accession>A0ABP8GSV9</accession>
<dbReference type="InterPro" id="IPR042100">
    <property type="entry name" value="Bug_dom1"/>
</dbReference>
<evidence type="ECO:0000256" key="1">
    <source>
        <dbReference type="ARBA" id="ARBA00006987"/>
    </source>
</evidence>
<dbReference type="Gene3D" id="3.40.190.10">
    <property type="entry name" value="Periplasmic binding protein-like II"/>
    <property type="match status" value="1"/>
</dbReference>
<comment type="similarity">
    <text evidence="1">Belongs to the UPF0065 (bug) family.</text>
</comment>
<keyword evidence="2" id="KW-0732">Signal</keyword>
<keyword evidence="4" id="KW-1185">Reference proteome</keyword>
<feature type="signal peptide" evidence="2">
    <location>
        <begin position="1"/>
        <end position="34"/>
    </location>
</feature>
<reference evidence="4" key="1">
    <citation type="journal article" date="2019" name="Int. J. Syst. Evol. Microbiol.">
        <title>The Global Catalogue of Microorganisms (GCM) 10K type strain sequencing project: providing services to taxonomists for standard genome sequencing and annotation.</title>
        <authorList>
            <consortium name="The Broad Institute Genomics Platform"/>
            <consortium name="The Broad Institute Genome Sequencing Center for Infectious Disease"/>
            <person name="Wu L."/>
            <person name="Ma J."/>
        </authorList>
    </citation>
    <scope>NUCLEOTIDE SEQUENCE [LARGE SCALE GENOMIC DNA]</scope>
    <source>
        <strain evidence="4">JCM 17666</strain>
    </source>
</reference>
<name>A0ABP8GSV9_9BURK</name>
<evidence type="ECO:0000313" key="4">
    <source>
        <dbReference type="Proteomes" id="UP001501671"/>
    </source>
</evidence>
<dbReference type="SUPFAM" id="SSF53850">
    <property type="entry name" value="Periplasmic binding protein-like II"/>
    <property type="match status" value="1"/>
</dbReference>
<dbReference type="PANTHER" id="PTHR42928:SF5">
    <property type="entry name" value="BLR1237 PROTEIN"/>
    <property type="match status" value="1"/>
</dbReference>
<organism evidence="3 4">
    <name type="scientific">Pigmentiphaga soli</name>
    <dbReference type="NCBI Taxonomy" id="1007095"/>
    <lineage>
        <taxon>Bacteria</taxon>
        <taxon>Pseudomonadati</taxon>
        <taxon>Pseudomonadota</taxon>
        <taxon>Betaproteobacteria</taxon>
        <taxon>Burkholderiales</taxon>
        <taxon>Alcaligenaceae</taxon>
        <taxon>Pigmentiphaga</taxon>
    </lineage>
</organism>
<dbReference type="EMBL" id="BAABFO010000006">
    <property type="protein sequence ID" value="GAA4329329.1"/>
    <property type="molecule type" value="Genomic_DNA"/>
</dbReference>
<dbReference type="Gene3D" id="3.40.190.150">
    <property type="entry name" value="Bordetella uptake gene, domain 1"/>
    <property type="match status" value="1"/>
</dbReference>
<comment type="caution">
    <text evidence="3">The sequence shown here is derived from an EMBL/GenBank/DDBJ whole genome shotgun (WGS) entry which is preliminary data.</text>
</comment>